<keyword evidence="4" id="KW-1185">Reference proteome</keyword>
<organism evidence="3 4">
    <name type="scientific">Nocardia nova SH22a</name>
    <dbReference type="NCBI Taxonomy" id="1415166"/>
    <lineage>
        <taxon>Bacteria</taxon>
        <taxon>Bacillati</taxon>
        <taxon>Actinomycetota</taxon>
        <taxon>Actinomycetes</taxon>
        <taxon>Mycobacteriales</taxon>
        <taxon>Nocardiaceae</taxon>
        <taxon>Nocardia</taxon>
    </lineage>
</organism>
<dbReference type="PANTHER" id="PTHR31250">
    <property type="entry name" value="IQ DOMAIN-CONTAINING PROTEIN IQM3"/>
    <property type="match status" value="1"/>
</dbReference>
<keyword evidence="2" id="KW-0963">Cytoplasm</keyword>
<name>W5T9X6_9NOCA</name>
<dbReference type="GO" id="GO:0005737">
    <property type="term" value="C:cytoplasm"/>
    <property type="evidence" value="ECO:0007669"/>
    <property type="project" value="UniProtKB-SubCell"/>
</dbReference>
<dbReference type="EMBL" id="CP006850">
    <property type="protein sequence ID" value="AHH15808.1"/>
    <property type="molecule type" value="Genomic_DNA"/>
</dbReference>
<protein>
    <submittedName>
        <fullName evidence="3">Uncharacterized protein</fullName>
    </submittedName>
</protein>
<evidence type="ECO:0000313" key="4">
    <source>
        <dbReference type="Proteomes" id="UP000019150"/>
    </source>
</evidence>
<dbReference type="AlphaFoldDB" id="W5T9X6"/>
<dbReference type="Proteomes" id="UP000019150">
    <property type="component" value="Chromosome"/>
</dbReference>
<dbReference type="InterPro" id="IPR044159">
    <property type="entry name" value="IQM"/>
</dbReference>
<accession>W5T9X6</accession>
<evidence type="ECO:0000313" key="3">
    <source>
        <dbReference type="EMBL" id="AHH15808.1"/>
    </source>
</evidence>
<reference evidence="3 4" key="1">
    <citation type="journal article" date="2014" name="Appl. Environ. Microbiol.">
        <title>Insights into the Microbial Degradation of Rubber and Gutta-Percha by Analysis of the Complete Genome of Nocardia nova SH22a.</title>
        <authorList>
            <person name="Luo Q."/>
            <person name="Hiessl S."/>
            <person name="Poehlein A."/>
            <person name="Daniel R."/>
            <person name="Steinbuchel A."/>
        </authorList>
    </citation>
    <scope>NUCLEOTIDE SEQUENCE [LARGE SCALE GENOMIC DNA]</scope>
    <source>
        <strain evidence="3">SH22a</strain>
    </source>
</reference>
<gene>
    <name evidence="3" type="ORF">NONO_c10010</name>
</gene>
<dbReference type="eggNOG" id="COG3827">
    <property type="taxonomic scope" value="Bacteria"/>
</dbReference>
<dbReference type="STRING" id="1415166.NONO_c10010"/>
<comment type="subcellular location">
    <subcellularLocation>
        <location evidence="1">Cytoplasm</location>
    </subcellularLocation>
</comment>
<dbReference type="PANTHER" id="PTHR31250:SF27">
    <property type="entry name" value="IQ DOMAIN-CONTAINING PROTEIN IQM5"/>
    <property type="match status" value="1"/>
</dbReference>
<dbReference type="RefSeq" id="WP_025347329.1">
    <property type="nucleotide sequence ID" value="NZ_CP006850.1"/>
</dbReference>
<evidence type="ECO:0000256" key="2">
    <source>
        <dbReference type="ARBA" id="ARBA00022490"/>
    </source>
</evidence>
<dbReference type="OrthoDB" id="3398194at2"/>
<sequence>MSEMWKSVVDAIVYNAEYYPDLGEQAVDGTARALLIQPLWNLTPQQEYEAITYAIESHGTITSIPTRLDQAAIRDFLRRILLRLDDLKPWPEPRFQTLSISRWPEFVDSRPIAIINGSFPFVQDKVGEGFGQGPGDQRYFLLLQLNSGAEVGFIWPHAGDESKTTFVTRSNLAANDIIEEMIDASLLPPESFMPFNQPNTPMQSADPQRQFETTALSPEFRGENLPGNTVWQGKQVRYLTEQERQGYRVRFENGLAYDSSSRLLDTRNTATLWTPQGGRAIFVMDAFGTIYWSPWHVLGEFHHSSLLAGAPVAGAGEIGVTEGHVHLISDKSTHYRPEQRFTRQVVESLRSHGVLLNDSQVELNSPR</sequence>
<proteinExistence type="predicted"/>
<dbReference type="KEGG" id="nno:NONO_c10010"/>
<dbReference type="HOGENOM" id="CLU_758281_0_0_11"/>
<evidence type="ECO:0000256" key="1">
    <source>
        <dbReference type="ARBA" id="ARBA00004496"/>
    </source>
</evidence>